<sequence>MDTVETIWQELNQASGCRSSGGRSPLSSFQIPKRRTKCPMQPKIFNVYRTLGVSSQKTSNSLPIQEGFEERGAEGGSASAHENKRIYKVDSWQFVASTVQRQVNTLKEECNNAKRYNALETLKDIFVEAAVPNIFYDRAFPLLLDPFLLCLSEPSEAARYMAACLLLKFLTEVAEVDAVLGDVLRGLVSRFGSRDIEGVAHLPPIMRPTPEYKPLQLVPVEKSEEVRRTLLQVLQTVLNRTSDKSTWDHLDLITGLIRATTMDLCHEIKFAALQILVDFFDRHQSMLLHFTEPVARSILSCLVHQHARIRMGALRALTHVLACGLYKYNGDIIQMLAGWRDPNIVPIKALYEPTTVRNYFAELLADQSPMVRMFFFDTVARWLFEFKDKADYETWLFPYLLSGLFDSFRPIQQLVFRLLELLGKQYEDTHEKDLRDIKQLGTPEPWSYGGRACLTFPLGGYWDAAEGSKALEEREQFVSFVATYTERLHSLGFDGYSLSEAQTERFATAGDALVGDPPRPCLGTRMMVRTYFRRYANTLFQHVEDFKEVTMAASARLMAISLAFIEEACVEWLDSILTICCRVLPVSHHMCLEAVEAYKVAVRLVGAFVDPEIYWDFVKGALEQSSLEEAHDRVAKVGLLALMLEGSFAVLQKASGSTLGLGRLKPVLPKIAEALYYTELLQEEYISFSAESVTKVLQVLIPAAVRQQEKLSLTTWHHLLGVICSLASPDSTELETANNTPLAPHLQDLLDNLAICNGFASNGFSAQKEVGNLWHLVEISDGFMPTNLAALNTYVRYLPCTRIREERTFELIFAKLQELSAATQKAATRRGARRTALRLIKRLILETPLNGQLNDIHESTSSDQTTEINYEPPALKGCFKLDNSAMQEATEVLSNAKGPDKLVKMSEVQDQLMKSPIQAAAKILTGILLNKLSQLDFLDDLEDTLVALTEFLTLPLSASCTIPASLQETLETSGFVTALGQFLQDPSLHRRLFCLACEAYAHECATKYPDKQPATVLEDLPLGKRRELRLSSIRAAAALKEHAVLLMKVSLPVAAKSVGSLRCLVNSLIESLHPANKLQKRHAVRMGENCHASWSKTCSCEAEMSLVDTSDQLGGEKCAAADETTGKRENQGAVQCTSSLPFQPQSHWLLFQIASCLWDAINMAISCNVDLDNRDAGTDKRPASCQCQSLIMPRVWHFPAHSHLQLERAGRFLLELCTESELSGAIDSCVRQIVELQGPMQSDSKLSTEKFEKDSRRCWEANPNLGQAVTMAKKQINTVPAEMQKEQAVLALIHLVRLLGSVCPSAIKECIMQYDSRGRFSRREVLTQLLNDPTATSCGFTK</sequence>
<dbReference type="InterPro" id="IPR052623">
    <property type="entry name" value="DAAF5"/>
</dbReference>
<dbReference type="PANTHER" id="PTHR16216">
    <property type="entry name" value="DYNEIN ASSEMBLY FACTOR 5, AXONEMAL"/>
    <property type="match status" value="1"/>
</dbReference>
<dbReference type="Proteomes" id="UP000030744">
    <property type="component" value="Unassembled WGS sequence"/>
</dbReference>
<dbReference type="EMBL" id="HG735426">
    <property type="protein sequence ID" value="CDJ35917.1"/>
    <property type="molecule type" value="Genomic_DNA"/>
</dbReference>
<reference evidence="3" key="2">
    <citation type="submission" date="2013-10" db="EMBL/GenBank/DDBJ databases">
        <authorList>
            <person name="Aslett M."/>
        </authorList>
    </citation>
    <scope>NUCLEOTIDE SEQUENCE [LARGE SCALE GENOMIC DNA]</scope>
    <source>
        <strain evidence="3">Houghton</strain>
    </source>
</reference>
<dbReference type="RefSeq" id="XP_037878206.1">
    <property type="nucleotide sequence ID" value="XM_038022352.1"/>
</dbReference>
<dbReference type="SUPFAM" id="SSF48371">
    <property type="entry name" value="ARM repeat"/>
    <property type="match status" value="1"/>
</dbReference>
<feature type="domain" description="Dynein axonemal assembly factor 5 HEAT-repeat" evidence="1">
    <location>
        <begin position="518"/>
        <end position="723"/>
    </location>
</feature>
<dbReference type="PANTHER" id="PTHR16216:SF2">
    <property type="entry name" value="DYNEIN AXONEMAL ASSEMBLY FACTOR 5"/>
    <property type="match status" value="1"/>
</dbReference>
<dbReference type="OrthoDB" id="413572at2759"/>
<dbReference type="InterPro" id="IPR011989">
    <property type="entry name" value="ARM-like"/>
</dbReference>
<dbReference type="InterPro" id="IPR016024">
    <property type="entry name" value="ARM-type_fold"/>
</dbReference>
<evidence type="ECO:0000313" key="3">
    <source>
        <dbReference type="EMBL" id="CDJ35917.1"/>
    </source>
</evidence>
<keyword evidence="4" id="KW-1185">Reference proteome</keyword>
<dbReference type="Gene3D" id="1.25.10.10">
    <property type="entry name" value="Leucine-rich Repeat Variant"/>
    <property type="match status" value="1"/>
</dbReference>
<organism evidence="3 4">
    <name type="scientific">Eimeria mitis</name>
    <dbReference type="NCBI Taxonomy" id="44415"/>
    <lineage>
        <taxon>Eukaryota</taxon>
        <taxon>Sar</taxon>
        <taxon>Alveolata</taxon>
        <taxon>Apicomplexa</taxon>
        <taxon>Conoidasida</taxon>
        <taxon>Coccidia</taxon>
        <taxon>Eucoccidiorida</taxon>
        <taxon>Eimeriorina</taxon>
        <taxon>Eimeriidae</taxon>
        <taxon>Eimeria</taxon>
    </lineage>
</organism>
<proteinExistence type="predicted"/>
<reference evidence="3" key="1">
    <citation type="submission" date="2013-10" db="EMBL/GenBank/DDBJ databases">
        <title>Genomic analysis of the causative agents of coccidiosis in chickens.</title>
        <authorList>
            <person name="Reid A.J."/>
            <person name="Blake D."/>
            <person name="Billington K."/>
            <person name="Browne H."/>
            <person name="Dunn M."/>
            <person name="Hung S."/>
            <person name="Kawahara F."/>
            <person name="Miranda-Saavedra D."/>
            <person name="Mourier T."/>
            <person name="Nagra H."/>
            <person name="Otto T.D."/>
            <person name="Rawlings N."/>
            <person name="Sanchez A."/>
            <person name="Sanders M."/>
            <person name="Subramaniam C."/>
            <person name="Tay Y."/>
            <person name="Dear P."/>
            <person name="Doerig C."/>
            <person name="Gruber A."/>
            <person name="Parkinson J."/>
            <person name="Shirley M."/>
            <person name="Wan K.L."/>
            <person name="Berriman M."/>
            <person name="Tomley F."/>
            <person name="Pain A."/>
        </authorList>
    </citation>
    <scope>NUCLEOTIDE SEQUENCE [LARGE SCALE GENOMIC DNA]</scope>
    <source>
        <strain evidence="3">Houghton</strain>
    </source>
</reference>
<feature type="domain" description="Dynein axonemal assembly factor 5 TPR repeats" evidence="2">
    <location>
        <begin position="356"/>
        <end position="436"/>
    </location>
</feature>
<evidence type="ECO:0008006" key="5">
    <source>
        <dbReference type="Google" id="ProtNLM"/>
    </source>
</evidence>
<gene>
    <name evidence="3" type="ORF">EMH_0002110</name>
</gene>
<dbReference type="VEuPathDB" id="ToxoDB:EMH_0002110"/>
<evidence type="ECO:0000259" key="2">
    <source>
        <dbReference type="Pfam" id="PF25757"/>
    </source>
</evidence>
<dbReference type="InterPro" id="IPR057978">
    <property type="entry name" value="TPR_DAAF5"/>
</dbReference>
<evidence type="ECO:0000313" key="4">
    <source>
        <dbReference type="Proteomes" id="UP000030744"/>
    </source>
</evidence>
<name>U6KI54_9EIME</name>
<evidence type="ECO:0000259" key="1">
    <source>
        <dbReference type="Pfam" id="PF24573"/>
    </source>
</evidence>
<dbReference type="Pfam" id="PF24573">
    <property type="entry name" value="HEAT_DAAF5"/>
    <property type="match status" value="1"/>
</dbReference>
<feature type="domain" description="Dynein axonemal assembly factor 5 TPR repeats" evidence="2">
    <location>
        <begin position="220"/>
        <end position="337"/>
    </location>
</feature>
<protein>
    <recommendedName>
        <fullName evidence="5">HEAT repeat-containing protein</fullName>
    </recommendedName>
</protein>
<dbReference type="GeneID" id="60403689"/>
<dbReference type="InterPro" id="IPR056497">
    <property type="entry name" value="HEAT_DAAF5"/>
</dbReference>
<dbReference type="Pfam" id="PF25757">
    <property type="entry name" value="TPR_DNAAF5"/>
    <property type="match status" value="2"/>
</dbReference>
<accession>U6KI54</accession>